<keyword evidence="4" id="KW-0732">Signal</keyword>
<feature type="signal peptide" evidence="4">
    <location>
        <begin position="1"/>
        <end position="20"/>
    </location>
</feature>
<evidence type="ECO:0000256" key="3">
    <source>
        <dbReference type="SAM" id="Phobius"/>
    </source>
</evidence>
<dbReference type="OrthoDB" id="219137at2"/>
<organism evidence="5 6">
    <name type="scientific">Saltatorellus ferox</name>
    <dbReference type="NCBI Taxonomy" id="2528018"/>
    <lineage>
        <taxon>Bacteria</taxon>
        <taxon>Pseudomonadati</taxon>
        <taxon>Planctomycetota</taxon>
        <taxon>Planctomycetia</taxon>
        <taxon>Planctomycetia incertae sedis</taxon>
        <taxon>Saltatorellus</taxon>
    </lineage>
</organism>
<feature type="compositionally biased region" description="Basic and acidic residues" evidence="2">
    <location>
        <begin position="146"/>
        <end position="161"/>
    </location>
</feature>
<dbReference type="RefSeq" id="WP_145204695.1">
    <property type="nucleotide sequence ID" value="NZ_CP036434.1"/>
</dbReference>
<keyword evidence="1" id="KW-0175">Coiled coil</keyword>
<feature type="coiled-coil region" evidence="1">
    <location>
        <begin position="203"/>
        <end position="267"/>
    </location>
</feature>
<keyword evidence="3" id="KW-0812">Transmembrane</keyword>
<evidence type="ECO:0000256" key="2">
    <source>
        <dbReference type="SAM" id="MobiDB-lite"/>
    </source>
</evidence>
<evidence type="ECO:0000313" key="5">
    <source>
        <dbReference type="EMBL" id="QDV09762.1"/>
    </source>
</evidence>
<accession>A0A518F096</accession>
<keyword evidence="3" id="KW-0472">Membrane</keyword>
<feature type="transmembrane region" description="Helical" evidence="3">
    <location>
        <begin position="1293"/>
        <end position="1313"/>
    </location>
</feature>
<evidence type="ECO:0000256" key="1">
    <source>
        <dbReference type="SAM" id="Coils"/>
    </source>
</evidence>
<evidence type="ECO:0000313" key="6">
    <source>
        <dbReference type="Proteomes" id="UP000320390"/>
    </source>
</evidence>
<feature type="compositionally biased region" description="Acidic residues" evidence="2">
    <location>
        <begin position="128"/>
        <end position="145"/>
    </location>
</feature>
<feature type="region of interest" description="Disordered" evidence="2">
    <location>
        <begin position="72"/>
        <end position="95"/>
    </location>
</feature>
<reference evidence="5 6" key="1">
    <citation type="submission" date="2019-02" db="EMBL/GenBank/DDBJ databases">
        <title>Deep-cultivation of Planctomycetes and their phenomic and genomic characterization uncovers novel biology.</title>
        <authorList>
            <person name="Wiegand S."/>
            <person name="Jogler M."/>
            <person name="Boedeker C."/>
            <person name="Pinto D."/>
            <person name="Vollmers J."/>
            <person name="Rivas-Marin E."/>
            <person name="Kohn T."/>
            <person name="Peeters S.H."/>
            <person name="Heuer A."/>
            <person name="Rast P."/>
            <person name="Oberbeckmann S."/>
            <person name="Bunk B."/>
            <person name="Jeske O."/>
            <person name="Meyerdierks A."/>
            <person name="Storesund J.E."/>
            <person name="Kallscheuer N."/>
            <person name="Luecker S."/>
            <person name="Lage O.M."/>
            <person name="Pohl T."/>
            <person name="Merkel B.J."/>
            <person name="Hornburger P."/>
            <person name="Mueller R.-W."/>
            <person name="Bruemmer F."/>
            <person name="Labrenz M."/>
            <person name="Spormann A.M."/>
            <person name="Op den Camp H."/>
            <person name="Overmann J."/>
            <person name="Amann R."/>
            <person name="Jetten M.S.M."/>
            <person name="Mascher T."/>
            <person name="Medema M.H."/>
            <person name="Devos D.P."/>
            <person name="Kaster A.-K."/>
            <person name="Ovreas L."/>
            <person name="Rohde M."/>
            <person name="Galperin M.Y."/>
            <person name="Jogler C."/>
        </authorList>
    </citation>
    <scope>NUCLEOTIDE SEQUENCE [LARGE SCALE GENOMIC DNA]</scope>
    <source>
        <strain evidence="5 6">Poly30</strain>
    </source>
</reference>
<dbReference type="EMBL" id="CP036434">
    <property type="protein sequence ID" value="QDV09762.1"/>
    <property type="molecule type" value="Genomic_DNA"/>
</dbReference>
<dbReference type="Proteomes" id="UP000320390">
    <property type="component" value="Chromosome"/>
</dbReference>
<proteinExistence type="predicted"/>
<evidence type="ECO:0000256" key="4">
    <source>
        <dbReference type="SAM" id="SignalP"/>
    </source>
</evidence>
<protein>
    <submittedName>
        <fullName evidence="5">Uncharacterized protein</fullName>
    </submittedName>
</protein>
<keyword evidence="6" id="KW-1185">Reference proteome</keyword>
<sequence precursor="true">MVRFAPFVSLLIVSHLAVGAECTASALSQQTMVTLKPATVVRVNGQTIINGQNLTSMTQADLRALVASGGKVTASSGGASAEGAPGDDDDEAEEKPVDPQFMQQFQQLQLDRRPSTMLKEWAKPDPLPSDEDPELKDPEDPEPLPDEPKAPEAPTKPERPADLVPPVLPEDVVQPVDGLAGLMALAAKKQEVAAAYPEKRAAYETALAAFEKLEADYQTAQAEYETAKAAFDEDKKAWDKLKKAFDKEKAKVDQKKASQKMKRIKRDIELFSRNVSLGRWDEVAETLALFNKQAKMQYEQMLGKISRSPQPMNGQLAPFQEEPAFEFDDIISLIRIAPQGPDPEDPDTMGPEGFDPKRAMLIAPLVRRVLDQGHSLDDWVARLRAEVARSEEERPEEGGVVDRRLAALLLAAQGSYLELGEFLPTMAEAEEANDREGLNLLAKHLMAEHQDEPRPETLSAAWDATMATLAPGEIEEAVKIDALKRAVGLAKKVREAKGENWLRESFQERPERGMEVLATIGAEASMGMVTRSFQPDERLEDMKLLRTAVDALLEVAPERAEEWSDTLTLVADTWLREAKHAFENSQQSSMGPQYERDSYGNIYWTSYRSSYNRVVVQPVEPTDLLEARPDGLWRESLPASLRPKIDQTIAELYLKVNEEALAFPYIRDLAGPNPKKAEELAKTFIEVWINNNDPNSSRNRTSIYNFSYGYNTRASGIPLTRSKQDRNLRDLAKWVAKLREIEGLELDSELLMRAFTQTHSQAEIYRVEVLEQVFGSLDALKPETLAAMTQRMRENLAEIWRAPDVQRAAKTNRKQKDIEAEVQRGYEIAQSMLARALESHPDAWQLETSRAALLHDLNNYRNDLQKSSDFSGSRKEALELFAKAARHYVAGIPELRTDEYSVEAFSSWFAAALGASDLKAVTDETLLASHEIPKIKSALDDLEGEAGEKHRAMFANMLFTRLSSLNPSVKNRYLEAGFDIVGDHPQARAARKVYDYYADLVTEIELRATIDGDTDVGQEPFGLRVDIRYTKEIGRESGGFSKYLQNQANAVNAYYNYGRPQENYRDKFEEACRAVLSEQFDVKSVTFNQEKAGSKAEEEYGWRRTSYAYILLQAKGPEVDRVPPLKLDLDFNDVTGYVVLPISSPVVPIDASAKDVEPRPYANVSVTQILDENKADEGILVMEVKAQAEGLVPELETLVKIDPEDFEVTKTEDQGVSIARFADDEETIISERLWLVEMKAKEGVGKPQNFRFAAPTDESIQTLYQRYDDADLMTAELEVNLEHAYETKKPFDWRWLLLIPGLAAVFWMLWAVVKGDRPAEAAKGLQVPDDVTPFTVLNLLQEVRSSPRIGDAERRDLDAAVIRIETHYFGEVQNGAAPDLRSIAHDWVKRGG</sequence>
<gene>
    <name evidence="5" type="ORF">Poly30_53220</name>
</gene>
<feature type="chain" id="PRO_5021800758" evidence="4">
    <location>
        <begin position="21"/>
        <end position="1392"/>
    </location>
</feature>
<keyword evidence="3" id="KW-1133">Transmembrane helix</keyword>
<feature type="region of interest" description="Disordered" evidence="2">
    <location>
        <begin position="120"/>
        <end position="166"/>
    </location>
</feature>
<name>A0A518F096_9BACT</name>
<feature type="compositionally biased region" description="Low complexity" evidence="2">
    <location>
        <begin position="74"/>
        <end position="84"/>
    </location>
</feature>